<evidence type="ECO:0000256" key="7">
    <source>
        <dbReference type="RuleBase" id="RU361233"/>
    </source>
</evidence>
<dbReference type="GO" id="GO:0005886">
    <property type="term" value="C:plasma membrane"/>
    <property type="evidence" value="ECO:0007669"/>
    <property type="project" value="UniProtKB-SubCell"/>
</dbReference>
<evidence type="ECO:0000256" key="1">
    <source>
        <dbReference type="ARBA" id="ARBA00004651"/>
    </source>
</evidence>
<dbReference type="Pfam" id="PF04535">
    <property type="entry name" value="CASP_dom"/>
    <property type="match status" value="1"/>
</dbReference>
<feature type="domain" description="Casparian strip membrane protein" evidence="8">
    <location>
        <begin position="16"/>
        <end position="128"/>
    </location>
</feature>
<organism evidence="9 10">
    <name type="scientific">Cynara cardunculus var. scolymus</name>
    <name type="common">Globe artichoke</name>
    <name type="synonym">Cynara scolymus</name>
    <dbReference type="NCBI Taxonomy" id="59895"/>
    <lineage>
        <taxon>Eukaryota</taxon>
        <taxon>Viridiplantae</taxon>
        <taxon>Streptophyta</taxon>
        <taxon>Embryophyta</taxon>
        <taxon>Tracheophyta</taxon>
        <taxon>Spermatophyta</taxon>
        <taxon>Magnoliopsida</taxon>
        <taxon>eudicotyledons</taxon>
        <taxon>Gunneridae</taxon>
        <taxon>Pentapetalae</taxon>
        <taxon>asterids</taxon>
        <taxon>campanulids</taxon>
        <taxon>Asterales</taxon>
        <taxon>Asteraceae</taxon>
        <taxon>Carduoideae</taxon>
        <taxon>Cardueae</taxon>
        <taxon>Carduinae</taxon>
        <taxon>Cynara</taxon>
    </lineage>
</organism>
<comment type="subcellular location">
    <subcellularLocation>
        <location evidence="1 7">Cell membrane</location>
        <topology evidence="1 7">Multi-pass membrane protein</topology>
    </subcellularLocation>
</comment>
<evidence type="ECO:0000256" key="5">
    <source>
        <dbReference type="ARBA" id="ARBA00022989"/>
    </source>
</evidence>
<evidence type="ECO:0000256" key="3">
    <source>
        <dbReference type="ARBA" id="ARBA00022475"/>
    </source>
</evidence>
<name>A0A118K079_CYNCS</name>
<evidence type="ECO:0000256" key="2">
    <source>
        <dbReference type="ARBA" id="ARBA00007651"/>
    </source>
</evidence>
<dbReference type="EMBL" id="LEKV01003359">
    <property type="protein sequence ID" value="KVI00673.1"/>
    <property type="molecule type" value="Genomic_DNA"/>
</dbReference>
<feature type="transmembrane region" description="Helical" evidence="7">
    <location>
        <begin position="20"/>
        <end position="39"/>
    </location>
</feature>
<accession>A0A118K079</accession>
<comment type="caution">
    <text evidence="9">The sequence shown here is derived from an EMBL/GenBank/DDBJ whole genome shotgun (WGS) entry which is preliminary data.</text>
</comment>
<comment type="caution">
    <text evidence="7">Lacks conserved residue(s) required for the propagation of feature annotation.</text>
</comment>
<keyword evidence="5 7" id="KW-1133">Transmembrane helix</keyword>
<gene>
    <name evidence="9" type="ORF">Ccrd_021082</name>
</gene>
<evidence type="ECO:0000259" key="8">
    <source>
        <dbReference type="Pfam" id="PF04535"/>
    </source>
</evidence>
<dbReference type="AlphaFoldDB" id="A0A118K079"/>
<comment type="subunit">
    <text evidence="7">Homodimer and heterodimers.</text>
</comment>
<keyword evidence="4 7" id="KW-0812">Transmembrane</keyword>
<evidence type="ECO:0000313" key="10">
    <source>
        <dbReference type="Proteomes" id="UP000243975"/>
    </source>
</evidence>
<evidence type="ECO:0000313" key="9">
    <source>
        <dbReference type="EMBL" id="KVI00673.1"/>
    </source>
</evidence>
<dbReference type="InterPro" id="IPR006702">
    <property type="entry name" value="CASP_dom"/>
</dbReference>
<keyword evidence="10" id="KW-1185">Reference proteome</keyword>
<dbReference type="Gramene" id="KVI00673">
    <property type="protein sequence ID" value="KVI00673"/>
    <property type="gene ID" value="Ccrd_021082"/>
</dbReference>
<reference evidence="9 10" key="1">
    <citation type="journal article" date="2016" name="Sci. Rep.">
        <title>The genome sequence of the outbreeding globe artichoke constructed de novo incorporating a phase-aware low-pass sequencing strategy of F1 progeny.</title>
        <authorList>
            <person name="Scaglione D."/>
            <person name="Reyes-Chin-Wo S."/>
            <person name="Acquadro A."/>
            <person name="Froenicke L."/>
            <person name="Portis E."/>
            <person name="Beitel C."/>
            <person name="Tirone M."/>
            <person name="Mauro R."/>
            <person name="Lo Monaco A."/>
            <person name="Mauromicale G."/>
            <person name="Faccioli P."/>
            <person name="Cattivelli L."/>
            <person name="Rieseberg L."/>
            <person name="Michelmore R."/>
            <person name="Lanteri S."/>
        </authorList>
    </citation>
    <scope>NUCLEOTIDE SEQUENCE [LARGE SCALE GENOMIC DNA]</scope>
    <source>
        <strain evidence="9">2C</strain>
    </source>
</reference>
<proteinExistence type="inferred from homology"/>
<sequence>MPLFQSTVSHNLRHFNISIFVLHLAAFSFTFNVVIFMLTTNTSSTSDSPHCYDFDALRNSSENITKLHLYSFIVTAHAIIALYSFFEIGASIWEISRGSTIFPEFSQLWLSFGHNQLNLTAFSTGVCQLVATGRIGGDVACQTSERDSYVIPEAVSDDCKPPLTNPSFLAPVSLVERSFGAAGANCLSKAAISSSGTPAFFS</sequence>
<evidence type="ECO:0000256" key="4">
    <source>
        <dbReference type="ARBA" id="ARBA00022692"/>
    </source>
</evidence>
<dbReference type="STRING" id="59895.A0A118K079"/>
<dbReference type="Proteomes" id="UP000243975">
    <property type="component" value="Unassembled WGS sequence"/>
</dbReference>
<protein>
    <recommendedName>
        <fullName evidence="7">CASP-like protein</fullName>
    </recommendedName>
</protein>
<keyword evidence="6 7" id="KW-0472">Membrane</keyword>
<comment type="similarity">
    <text evidence="2 7">Belongs to the Casparian strip membrane proteins (CASP) family.</text>
</comment>
<feature type="transmembrane region" description="Helical" evidence="7">
    <location>
        <begin position="67"/>
        <end position="86"/>
    </location>
</feature>
<evidence type="ECO:0000256" key="6">
    <source>
        <dbReference type="ARBA" id="ARBA00023136"/>
    </source>
</evidence>
<keyword evidence="3 7" id="KW-1003">Cell membrane</keyword>